<keyword evidence="2" id="KW-1185">Reference proteome</keyword>
<reference evidence="1" key="1">
    <citation type="submission" date="2021-05" db="EMBL/GenBank/DDBJ databases">
        <authorList>
            <person name="Scholz U."/>
            <person name="Mascher M."/>
            <person name="Fiebig A."/>
        </authorList>
    </citation>
    <scope>NUCLEOTIDE SEQUENCE [LARGE SCALE GENOMIC DNA]</scope>
</reference>
<evidence type="ECO:0000313" key="1">
    <source>
        <dbReference type="EnsemblPlants" id="AVESA.00010b.r2.1AG0025880.1.CDS"/>
    </source>
</evidence>
<evidence type="ECO:0000313" key="2">
    <source>
        <dbReference type="Proteomes" id="UP001732700"/>
    </source>
</evidence>
<organism evidence="1 2">
    <name type="scientific">Avena sativa</name>
    <name type="common">Oat</name>
    <dbReference type="NCBI Taxonomy" id="4498"/>
    <lineage>
        <taxon>Eukaryota</taxon>
        <taxon>Viridiplantae</taxon>
        <taxon>Streptophyta</taxon>
        <taxon>Embryophyta</taxon>
        <taxon>Tracheophyta</taxon>
        <taxon>Spermatophyta</taxon>
        <taxon>Magnoliopsida</taxon>
        <taxon>Liliopsida</taxon>
        <taxon>Poales</taxon>
        <taxon>Poaceae</taxon>
        <taxon>BOP clade</taxon>
        <taxon>Pooideae</taxon>
        <taxon>Poodae</taxon>
        <taxon>Poeae</taxon>
        <taxon>Poeae Chloroplast Group 1 (Aveneae type)</taxon>
        <taxon>Aveninae</taxon>
        <taxon>Avena</taxon>
    </lineage>
</organism>
<name>A0ACD5TBP1_AVESA</name>
<dbReference type="EnsemblPlants" id="AVESA.00010b.r2.1AG0025880.1">
    <property type="protein sequence ID" value="AVESA.00010b.r2.1AG0025880.1.CDS"/>
    <property type="gene ID" value="AVESA.00010b.r2.1AG0025880"/>
</dbReference>
<protein>
    <submittedName>
        <fullName evidence="1">Uncharacterized protein</fullName>
    </submittedName>
</protein>
<proteinExistence type="predicted"/>
<accession>A0ACD5TBP1</accession>
<sequence length="230" mass="25545">MSRPLAGFMVQPRFDLTSLCYVYSSETAVWGSFILIRLPSEDPTMDFSSMPAVVFFIMPAVLVGNSLFWSIFAGSLSTLELDLDRQSLAATSAPVDFFGHTFVENSCNVRVLQAEGGRMGFLVSDSTAQLWKKETDYAGVVWWVLEKTIEFHKLLPLKSENERPQMVGFAEQNNVAFFLTLGGVFMVQLESLEVKKLFGDNISPQYQPLEIVYTPGMGCGDGGAEILHKT</sequence>
<reference evidence="1" key="2">
    <citation type="submission" date="2025-09" db="UniProtKB">
        <authorList>
            <consortium name="EnsemblPlants"/>
        </authorList>
    </citation>
    <scope>IDENTIFICATION</scope>
</reference>
<dbReference type="Proteomes" id="UP001732700">
    <property type="component" value="Chromosome 1A"/>
</dbReference>